<organism evidence="1 2">
    <name type="scientific">Veronia pacifica</name>
    <dbReference type="NCBI Taxonomy" id="1080227"/>
    <lineage>
        <taxon>Bacteria</taxon>
        <taxon>Pseudomonadati</taxon>
        <taxon>Pseudomonadota</taxon>
        <taxon>Gammaproteobacteria</taxon>
        <taxon>Vibrionales</taxon>
        <taxon>Vibrionaceae</taxon>
        <taxon>Veronia</taxon>
    </lineage>
</organism>
<name>A0A1C3EQ33_9GAMM</name>
<dbReference type="EMBL" id="LYBM01000004">
    <property type="protein sequence ID" value="ODA35358.1"/>
    <property type="molecule type" value="Genomic_DNA"/>
</dbReference>
<reference evidence="1 2" key="1">
    <citation type="submission" date="2016-05" db="EMBL/GenBank/DDBJ databases">
        <title>Genomic Taxonomy of the Vibrionaceae.</title>
        <authorList>
            <person name="Gomez-Gil B."/>
            <person name="Enciso-Ibarra J."/>
        </authorList>
    </citation>
    <scope>NUCLEOTIDE SEQUENCE [LARGE SCALE GENOMIC DNA]</scope>
    <source>
        <strain evidence="1 2">CAIM 1920</strain>
    </source>
</reference>
<evidence type="ECO:0000313" key="1">
    <source>
        <dbReference type="EMBL" id="ODA35358.1"/>
    </source>
</evidence>
<protein>
    <submittedName>
        <fullName evidence="1">Uncharacterized protein</fullName>
    </submittedName>
</protein>
<keyword evidence="2" id="KW-1185">Reference proteome</keyword>
<dbReference type="AlphaFoldDB" id="A0A1C3EQ33"/>
<dbReference type="RefSeq" id="WP_068899525.1">
    <property type="nucleotide sequence ID" value="NZ_LYBM01000004.1"/>
</dbReference>
<evidence type="ECO:0000313" key="2">
    <source>
        <dbReference type="Proteomes" id="UP000094936"/>
    </source>
</evidence>
<proteinExistence type="predicted"/>
<dbReference type="STRING" id="1080227.A8L45_04120"/>
<dbReference type="Proteomes" id="UP000094936">
    <property type="component" value="Unassembled WGS sequence"/>
</dbReference>
<gene>
    <name evidence="1" type="ORF">A8L45_04120</name>
</gene>
<sequence length="93" mass="10490">MAKMYPTFGPKTNESHYAEPKFYNLLKNGLDDTYTVIHSVPWLSSAIKEIYGDISAIGEVDFLVIHPIRGVLAVEVGGILQRCKWLLLQPGWK</sequence>
<comment type="caution">
    <text evidence="1">The sequence shown here is derived from an EMBL/GenBank/DDBJ whole genome shotgun (WGS) entry which is preliminary data.</text>
</comment>
<accession>A0A1C3EQ33</accession>
<dbReference type="OrthoDB" id="7066673at2"/>